<evidence type="ECO:0000256" key="3">
    <source>
        <dbReference type="ARBA" id="ARBA00022553"/>
    </source>
</evidence>
<reference evidence="6 7" key="1">
    <citation type="submission" date="2021-08" db="EMBL/GenBank/DDBJ databases">
        <authorList>
            <person name="Peeters C."/>
        </authorList>
    </citation>
    <scope>NUCLEOTIDE SEQUENCE [LARGE SCALE GENOMIC DNA]</scope>
    <source>
        <strain evidence="6 7">LMG 32289</strain>
    </source>
</reference>
<dbReference type="InterPro" id="IPR010060">
    <property type="entry name" value="NRPS_synth"/>
</dbReference>
<dbReference type="CDD" id="cd19534">
    <property type="entry name" value="E_NRPS"/>
    <property type="match status" value="2"/>
</dbReference>
<dbReference type="CDD" id="cd17649">
    <property type="entry name" value="A_NRPS_PvdJ-like"/>
    <property type="match status" value="1"/>
</dbReference>
<dbReference type="PANTHER" id="PTHR45527">
    <property type="entry name" value="NONRIBOSOMAL PEPTIDE SYNTHETASE"/>
    <property type="match status" value="1"/>
</dbReference>
<dbReference type="EMBL" id="CAJZAG010000001">
    <property type="protein sequence ID" value="CAG9164010.1"/>
    <property type="molecule type" value="Genomic_DNA"/>
</dbReference>
<sequence length="5144" mass="557730">MALEAQQIARRVAALAPQARREFLKKLEAAGLSAAELPIVPADRSSTLPLSHAQRGMWLTWQLDPSSPAYNLPGALHLDGALDRDALLASLNQLVARHEILRTVYEAGVDGEPVQRVLAEALVDMPNHDLRDNAQSLQSELDAFCATPFQLDAAPPFRAALFHTGDNQHVLALAIHHIAADGWSIRIVIDELLGAYEAIVAGRPLTLSPLPPMPIQYADFAVWQRNWFDAGLLDRQLAYWTERLGDEHPPIDLPFDHARHANPTQHADALLAEGRHMVKLPVALSDQLRAFAREQGASLFMVMLALFKVTLHRYSGQADVRVGAPIASRQKAETLGLVGCLLNVQVLRTQLDVGQGFAALLASVRDTVLDAQAHPDLPFEALVDALQPERQAGVHPLFQVKCTQQEDRPSTLTAGGLQIRVQELSGGRAHFDLSFDFTDRGNGGNGGDGGDGIEGVLAYAAARFDEATIARFARALVGIAEQAMQAPELPLVAYRVPGAQPMLCGPTESFPAHDLLALWDNAVRTVPQRDAVRHEDLHFSYAMLDAHANSLASALRARGVGTEARVGIFADRSCEFVLGVLAVLKAGATYVPLDPQLPAERLAYQLENSGAALLLAAQTPPWQVVVPVMALGFEASPSAVAGSWPAVDANQAAYIIYTSGSTGQPKGVTVTRGALTNYVQAVLQRMELPAEAKSLAMVSTVAADLGHTSFFGALCSGRTLHLIARERAFDPDRFGAYMAEHRIDALKIVPSHLQALLQAATPANVLPRRLLVVGGEATHWELPDRIRALRPECRVMNHYGPSETTVGVLTQPAADAGRVVASLPIGRPMANIQAMVLDADLNPVPQGVAGELYLSGAGLARGYAARPGQTAERFVAHPQYPGARMYRTGDKVRLLGDGSIAFLGRVDDQIKIRGYRVEPGEVRRAILMLPGVSAAEVLPMAASDGAEGDANRIMLCAYVVGEDAEATRIRASLSALLPDYMVPASIVRLDALPLNANGKIDRKALPQPARDSGTTYEAPCNAFEQTLADIWAELLGVERVGRTDNVFALGADSILSLKVVARARKQGIKVLPRQLLEHQTLADLSRVLQPEAAVAATSAQAPIPRLADRSAARPLSHAQTRQWFVWQMDPHSTAHHIAGGLRLRGRLDVAALRASLAAVVQRHEALRTVIEADAEGMPLQRVREEVVFDLTTYDAVDLIAANAEAARIALTPFALDGGTLIRAGLIRLADNDHILVVVMHHIISDGWSMRLIVDEFVQRYRAELGESVPSLPPLALHYADYAVWQRQWLEDGEQARQLGYWTTQLGDEHPVLQLPTDAPRRAADGYREARHEATLPRDLVQALSRTAQANGATLFMTLLTAFQALLSRYTAQGDIRVGVPIANRHRAETQDVVGFFVNTQVMRLQLGARTTLTEALAQTREAALGAQAHQDLPFEQLVEALQPERSLNHHPLFQVMFNHQRDSRAVLARLSGLTVEPHAVGEQAAQFELVLDSIEQDDGQLKLTLRYAAELFEPRTIAAMATHYEALVRALAERPETPVAEVPLLTASESTLLRDWSENTAVHEAVEPVHHQIERRVRARPDAVAVVFGDQSLTYAALNARANRLAHRLIAEGVRPDMPVGIIAERSLEMVVGLLAIMKAGGAYVPIDPEYPRDRIAYMIESSGMTLLLGQPHLRQPGVAWLSLEDNDDSADHDPQVPLHAEHLAYVIFTSGSTGKPKGAANRHGALSNRIAWMQQAYALTAQDTVLQKTPFSFDVSVWEFFCPLMIGARLVVANPGDHRDPARLVALIRAHDVSTLHFVPSMLGAFMAHDGVEACTSLRRIVCSGEALPAEVQGQVLARLPRAALYNLYGPTEAAIDVTHWTCRDDGQSQVAIGQPISGIRTYVLDGSLNLTPRGVAGELYLGGIGLARGYLGRPALSAERFVADPFQTGERLYRTGDLVKWRADGQIEYLGRIDHQVKIRGLRIELGEIEAQLLAQPEVTEAVVVARDGTRLIAYVACCAPFDAETMRARLSSVLPDYMVPGALVVLERLPLNANGKIDRKALPEPQAQARAYEAPQGEVEQALAAVWAEVLGVERAGQIGRHDNFFERGGDSIVSLQIVSKARRAGWKITPRQMFERQTVAQLASVAEAVASGHAAPGYTAAQGEVPLLPFQAAFFQLDLPVRDHWNQAVLLRSAAPIEAGALARALSAVVEHHDALRMRFVQEGEVWKQTCVSAEMSAEMSDTTGLLWQRTAASIDDVPVLCNAAQRSLDIGRGQLLRALLIDVGGEQRLLLAIHHLAVDGVSWRILLDDLQHAYAQSTAGTPPAALALPARTANLQDWGNALRTYADRHGDELAYWQSLQTVPAALPCDHPDGAAIVATRRSVTLQLDRASTEALLRQAPAAYRTQINDILLTALGRALCAWTGQSSVLVDVEGHGREDLDHLDISRTVGWFTSLYPVALQPVGEIGHALRTVKECLRAVPGNGIGHGIFRAQGATLPRARVVFNYLGQFDTAFGEAWKPAAESAGDVMDGGAALMHDIAINGQVYDEVLQLTLHYSGARYLQDTMEALAEGFRHELEATIAHCLSGVQGVTPSDFPLARLTQSQLDRIAVPAATLQDLYPLSPMQSGMLFHSVYEADASGAYQGQLRVDIDGLDVARFRAGWQAAFDRHEILRSGFLPGDTPLQWVARQIEVPLVVHDGAADIDALALADRSKGFDLAQPPLMRLTLVRTGADRHHLIWTHHHLLLDGWSTSQLLGEVLSHYAGHTLPALTGRFRDYIAWLGQQDVGQSQTYWRERLAALDMPTRVAEALPQSTARAGYREYPRALDASQTAALTAFARTSRVTLNTLIQGAWALLLQRLTGHDTVCFGATTAGRPMQLTGADRMVGLFINTVPVLAQVHPGQPLSTWIAQLQAQGTASREHEYLPLHDIQRAAGAAGKGLFDTIIVFENYPIDEALARQDSGLRFHNVHSVNGNHYPLTLRVKTGDTLRFDYLHDLAHLDEAMAERVAGQFEALLLGMAAAGPQAVLGTLTHDTTNGPTGEAAPADWAADVLTLWRQSVQRTPTALSVADEMRQLTFAELDQLSDGLAHALRAHGVRHEMRVAVHAQRRVELVLGLLAALKAGAAYVPLDPALPQARLAYQIADSQAAIVLDAEDLSWAPDVPVLSLRQAWEVTAAATLPQTTHPHQAAYLIYTSGSTGQPKGVVVSHGALANYVQAVLRRMDLPEAARSMAMASTVGADLGHTVLFGALCSGRLLHLLAAERAFDPDRFADYMRRHEVDVLKIVPGHLHALLSAQRPQDVLPRHRLVVGGEATRWPLLDRIAELSPGTRVMNHYGPTETTVGILTQEAAEADRAAATLPVGRPLAGNAAYVLDAGLNAVPPGAAGELYLGGAGLARGYQGRAAQTAERFVASPTGNGERLYRTGDRVRVREDGSLEFLGRVDDQVKIRGYRVELGEVALALLALPGVGKAEVIARDAEDGRAQLYAYVVAKDGTALDTASLREQLASRLPEYMVPAAIVALDALPLNANGKVDRRALPEPTFQQADSFAAPEGEAEAAIAQVWAEVLRVERIGRYDNFFELGGDSILTLQIVARVRRRGWKLTPRQLMEGQTVAAVAAVATPVAAAPAAKTVETSDEWFPLTPVQRWFFAQQFANASHWNQSLMLESTAPADAALVRRAVAHVADHHDALRLRFAQCDGRWQQSIGPIGQLAFEHLDLRAAQDSAAAITEAASTAQRSLTLAQPFKAVWMDLGSSGRLLLAAHHLVVDGVSWRVIVEDLQAAFAQLESAQAVQLPGNGGVLRAWTVMLEAHANSETLRTELPYWQRTLAGDNTSLPAIAGGSNHVADAHALSVTLGATRTRQLLNEVPQAYRTQINDILLAALARTLCEWDGRESVLIELEGHGREELDNSRDNDGLDLSRTVGWFTTLFPVRIAPGNAGPGATIKAVKEQLRSVPRKGIGYGVLRYMTEAGNMLGDLGYPQVTFNYLGQFDQTFDTKGVWRAAREHAGVQRAADSARRTWFDIGAVVHDGQLSLSWSFSRALHDTATVQGLLDRFQSHLDALIAHCIDGAHGVTPSDFPLAQLSQDQLDALPMSAGTVADLYPLSPMQAGMLFHSLLEPEGTAYLNQLRFAFEGLDVERFRAAWQAVYAHHDVLRTGFLPGEPPLQWVARSVTLPLVELDWRGQGAAECEAGLEAHAAAELARGFDLSAPPLIRLVLIRTGDRTHHLIWTGHHLLLDGWSTSQLMGEVLRAYAGQPLQAQKGRYRDHIAWLQAQDADAARRFWSTQLARLQGNTHLAKALPLAAEAAHGKGLHTRALDDAATSALTQFARREHITLNTLVQGAWALLLQRYTGQASVAFGATVAGRPGELAGAQTMLGLFINTLPVVTAPAPGQRVGDWLRDVQAQNIASRDYEHTPLYEIQRWGGQSGQALFDSVLVFENYPVDQALREALPGGMQATVTHRRDETSYPMTVSAFADPTLTLQFGYDRALFDDATAARVADHTVRLLEALAQEGHHAVGAVAALSADEREQLTTWGSNDARATEIPLVHEAVQVHACLRPDALAVLVEDDAEGLDYRTLNRRANRVAHALIAQGVRADTRVGLAVPRSADMVVALLGILKAGAAYVPLDPNYPAERLAYMVEDSGIGWLITDSTVRDRLPRANLLDLDRLLEYPHEHDPDVAVHPDQLAYVIYTSGSTGRPKGVGISHAALAEHAQVSIGFFGLTAQDRMLQFATLNFDGFVEQLYPPLCAGAAVVLRGPQLWDSETFYQRLIQQRISVVDLTTAYWFLLVQDFARQGRRDYGALRQVHAGGEAMPPEGLRAWCEAGLDHVMLLNTYGPTEATVTATVLDCAPYVEGAPLPVQMPIGTPLSGRRVYVLDAQLQATPAGVAGELCIGGDLLARGYLGRAGLSAERFVADPFDADGGRLYRTGDLVRWTRAGELEYLGRIDHQVKIRGFRVELGEVEARLLAQPGVREAVALAQPAPGGGLRLVGYVSPQPGSTLDADVLRQALAAVLPEYMVPAPLMVLEKLPLNPNGKVDRHALPAADAVQTVSEPPQGEVEEALAAIWADVLGVSAVGRHDNFFALGGHSLAVLHTQSRVQRTLGGHLPLKAYFEHATLSRLAGVLQAHLTEGAATEAAGLNEIDDLLASLEN</sequence>
<dbReference type="InterPro" id="IPR009081">
    <property type="entry name" value="PP-bd_ACP"/>
</dbReference>
<evidence type="ECO:0000313" key="7">
    <source>
        <dbReference type="Proteomes" id="UP000706525"/>
    </source>
</evidence>
<dbReference type="Pfam" id="PF00501">
    <property type="entry name" value="AMP-binding"/>
    <property type="match status" value="4"/>
</dbReference>
<dbReference type="InterPro" id="IPR045851">
    <property type="entry name" value="AMP-bd_C_sf"/>
</dbReference>
<dbReference type="PROSITE" id="PS00012">
    <property type="entry name" value="PHOSPHOPANTETHEINE"/>
    <property type="match status" value="2"/>
</dbReference>
<dbReference type="PROSITE" id="PS50075">
    <property type="entry name" value="CARRIER"/>
    <property type="match status" value="4"/>
</dbReference>
<feature type="domain" description="Carrier" evidence="5">
    <location>
        <begin position="1018"/>
        <end position="1092"/>
    </location>
</feature>
<dbReference type="Gene3D" id="3.30.300.30">
    <property type="match status" value="4"/>
</dbReference>
<comment type="cofactor">
    <cofactor evidence="1">
        <name>pantetheine 4'-phosphate</name>
        <dbReference type="ChEBI" id="CHEBI:47942"/>
    </cofactor>
</comment>
<dbReference type="InterPro" id="IPR025110">
    <property type="entry name" value="AMP-bd_C"/>
</dbReference>
<evidence type="ECO:0000256" key="4">
    <source>
        <dbReference type="ARBA" id="ARBA00022737"/>
    </source>
</evidence>
<dbReference type="Gene3D" id="1.10.1200.10">
    <property type="entry name" value="ACP-like"/>
    <property type="match status" value="4"/>
</dbReference>
<dbReference type="Pfam" id="PF13193">
    <property type="entry name" value="AMP-binding_C"/>
    <property type="match status" value="3"/>
</dbReference>
<dbReference type="NCBIfam" id="NF004282">
    <property type="entry name" value="PRK05691.1"/>
    <property type="match status" value="5"/>
</dbReference>
<dbReference type="NCBIfam" id="TIGR01720">
    <property type="entry name" value="NRPS-para261"/>
    <property type="match status" value="2"/>
</dbReference>
<dbReference type="CDD" id="cd05930">
    <property type="entry name" value="A_NRPS"/>
    <property type="match status" value="3"/>
</dbReference>
<dbReference type="EC" id="6.2.1.54" evidence="6"/>
<keyword evidence="2" id="KW-0596">Phosphopantetheine</keyword>
<dbReference type="Pfam" id="PF00550">
    <property type="entry name" value="PP-binding"/>
    <property type="match status" value="4"/>
</dbReference>
<name>A0ABN7XSW6_9BURK</name>
<dbReference type="NCBIfam" id="TIGR01733">
    <property type="entry name" value="AA-adenyl-dom"/>
    <property type="match status" value="4"/>
</dbReference>
<keyword evidence="3" id="KW-0597">Phosphoprotein</keyword>
<keyword evidence="6" id="KW-0436">Ligase</keyword>
<comment type="caution">
    <text evidence="6">The sequence shown here is derived from an EMBL/GenBank/DDBJ whole genome shotgun (WGS) entry which is preliminary data.</text>
</comment>
<dbReference type="PROSITE" id="PS00455">
    <property type="entry name" value="AMP_BINDING"/>
    <property type="match status" value="4"/>
</dbReference>
<feature type="domain" description="Carrier" evidence="5">
    <location>
        <begin position="5046"/>
        <end position="5121"/>
    </location>
</feature>
<dbReference type="Gene3D" id="3.30.559.10">
    <property type="entry name" value="Chloramphenicol acetyltransferase-like domain"/>
    <property type="match status" value="6"/>
</dbReference>
<evidence type="ECO:0000256" key="1">
    <source>
        <dbReference type="ARBA" id="ARBA00001957"/>
    </source>
</evidence>
<dbReference type="Gene3D" id="3.40.50.980">
    <property type="match status" value="8"/>
</dbReference>
<dbReference type="SUPFAM" id="SSF56801">
    <property type="entry name" value="Acetyl-CoA synthetase-like"/>
    <property type="match status" value="4"/>
</dbReference>
<dbReference type="InterPro" id="IPR001242">
    <property type="entry name" value="Condensation_dom"/>
</dbReference>
<gene>
    <name evidence="6" type="primary">dltA</name>
    <name evidence="6" type="ORF">LMG32289_00344</name>
</gene>
<dbReference type="InterPro" id="IPR010071">
    <property type="entry name" value="AA_adenyl_dom"/>
</dbReference>
<proteinExistence type="predicted"/>
<evidence type="ECO:0000259" key="5">
    <source>
        <dbReference type="PROSITE" id="PS50075"/>
    </source>
</evidence>
<dbReference type="InterPro" id="IPR000873">
    <property type="entry name" value="AMP-dep_synth/lig_dom"/>
</dbReference>
<dbReference type="SUPFAM" id="SSF47336">
    <property type="entry name" value="ACP-like"/>
    <property type="match status" value="4"/>
</dbReference>
<keyword evidence="7" id="KW-1185">Reference proteome</keyword>
<evidence type="ECO:0000313" key="6">
    <source>
        <dbReference type="EMBL" id="CAG9164010.1"/>
    </source>
</evidence>
<dbReference type="NCBIfam" id="NF003417">
    <property type="entry name" value="PRK04813.1"/>
    <property type="match status" value="4"/>
</dbReference>
<feature type="domain" description="Carrier" evidence="5">
    <location>
        <begin position="2057"/>
        <end position="2134"/>
    </location>
</feature>
<dbReference type="SUPFAM" id="SSF52777">
    <property type="entry name" value="CoA-dependent acyltransferases"/>
    <property type="match status" value="12"/>
</dbReference>
<dbReference type="InterPro" id="IPR036736">
    <property type="entry name" value="ACP-like_sf"/>
</dbReference>
<dbReference type="Proteomes" id="UP000706525">
    <property type="component" value="Unassembled WGS sequence"/>
</dbReference>
<organism evidence="6 7">
    <name type="scientific">Cupriavidus pampae</name>
    <dbReference type="NCBI Taxonomy" id="659251"/>
    <lineage>
        <taxon>Bacteria</taxon>
        <taxon>Pseudomonadati</taxon>
        <taxon>Pseudomonadota</taxon>
        <taxon>Betaproteobacteria</taxon>
        <taxon>Burkholderiales</taxon>
        <taxon>Burkholderiaceae</taxon>
        <taxon>Cupriavidus</taxon>
    </lineage>
</organism>
<dbReference type="Pfam" id="PF00668">
    <property type="entry name" value="Condensation"/>
    <property type="match status" value="6"/>
</dbReference>
<dbReference type="InterPro" id="IPR023213">
    <property type="entry name" value="CAT-like_dom_sf"/>
</dbReference>
<dbReference type="PANTHER" id="PTHR45527:SF1">
    <property type="entry name" value="FATTY ACID SYNTHASE"/>
    <property type="match status" value="1"/>
</dbReference>
<dbReference type="GO" id="GO:0016874">
    <property type="term" value="F:ligase activity"/>
    <property type="evidence" value="ECO:0007669"/>
    <property type="project" value="UniProtKB-KW"/>
</dbReference>
<dbReference type="SMART" id="SM00823">
    <property type="entry name" value="PKS_PP"/>
    <property type="match status" value="4"/>
</dbReference>
<dbReference type="RefSeq" id="WP_223981053.1">
    <property type="nucleotide sequence ID" value="NZ_CAJZAG010000001.1"/>
</dbReference>
<dbReference type="InterPro" id="IPR020806">
    <property type="entry name" value="PKS_PP-bd"/>
</dbReference>
<dbReference type="Gene3D" id="3.30.559.30">
    <property type="entry name" value="Nonribosomal peptide synthetase, condensation domain"/>
    <property type="match status" value="6"/>
</dbReference>
<accession>A0ABN7XSW6</accession>
<dbReference type="InterPro" id="IPR020845">
    <property type="entry name" value="AMP-binding_CS"/>
</dbReference>
<dbReference type="CDD" id="cd19531">
    <property type="entry name" value="LCL_NRPS-like"/>
    <property type="match status" value="2"/>
</dbReference>
<evidence type="ECO:0000256" key="2">
    <source>
        <dbReference type="ARBA" id="ARBA00022450"/>
    </source>
</evidence>
<dbReference type="CDD" id="cd19543">
    <property type="entry name" value="DCL_NRPS"/>
    <property type="match status" value="2"/>
</dbReference>
<keyword evidence="4" id="KW-0677">Repeat</keyword>
<protein>
    <submittedName>
        <fullName evidence="6">D-alanine--D-alanyl carrier protein ligase</fullName>
        <ecNumber evidence="6">6.2.1.54</ecNumber>
    </submittedName>
</protein>
<dbReference type="InterPro" id="IPR006162">
    <property type="entry name" value="Ppantetheine_attach_site"/>
</dbReference>
<feature type="domain" description="Carrier" evidence="5">
    <location>
        <begin position="3538"/>
        <end position="3612"/>
    </location>
</feature>
<dbReference type="Gene3D" id="2.30.38.10">
    <property type="entry name" value="Luciferase, Domain 3"/>
    <property type="match status" value="4"/>
</dbReference>